<sequence>MTLAGIPDGVREAAPALLMARIGSIFASTPAAATFSWLGAAVVAAAYWQESVQAGLVLWLAALALIAGIRIAAAIAFRRGVPKHWPPARWAAVVSILNGLLGTACGIACYWLTDVGEQYQLVVLCCFVMAIAVGSFSSIAYWPAHAAMYVPIFVLIAAGFLRMARPEGNYLALGTMLLCGLVAYMARSLGRSVVLSMRLSIENQLLADRLRGHLLALEQANLELTELSATDPLTGLANRRRLDARLDVEWQRSLHSSRSIGLMIVDVDHFKAYNDRHGHTAGDDCLQLISEVLRHNVRHGIGLAARYAGDEFAVVLPGADLAATDVIAGRIRDGVVALNTSIPGVLREVTVSIGIAAIVPGFRSSARDLVAAADAALYEAKRSGRNRVQTAKVTA</sequence>
<dbReference type="Proteomes" id="UP001196870">
    <property type="component" value="Unassembled WGS sequence"/>
</dbReference>
<evidence type="ECO:0000259" key="4">
    <source>
        <dbReference type="PROSITE" id="PS50887"/>
    </source>
</evidence>
<comment type="catalytic activity">
    <reaction evidence="2">
        <text>2 GTP = 3',3'-c-di-GMP + 2 diphosphate</text>
        <dbReference type="Rhea" id="RHEA:24898"/>
        <dbReference type="ChEBI" id="CHEBI:33019"/>
        <dbReference type="ChEBI" id="CHEBI:37565"/>
        <dbReference type="ChEBI" id="CHEBI:58805"/>
        <dbReference type="EC" id="2.7.7.65"/>
    </reaction>
</comment>
<dbReference type="RefSeq" id="WP_211856262.1">
    <property type="nucleotide sequence ID" value="NZ_JAAGBB010000058.1"/>
</dbReference>
<dbReference type="CDD" id="cd01949">
    <property type="entry name" value="GGDEF"/>
    <property type="match status" value="1"/>
</dbReference>
<dbReference type="EMBL" id="JAAGBB010000058">
    <property type="protein sequence ID" value="MBR0668490.1"/>
    <property type="molecule type" value="Genomic_DNA"/>
</dbReference>
<dbReference type="NCBIfam" id="TIGR00254">
    <property type="entry name" value="GGDEF"/>
    <property type="match status" value="1"/>
</dbReference>
<dbReference type="InterPro" id="IPR050469">
    <property type="entry name" value="Diguanylate_Cyclase"/>
</dbReference>
<evidence type="ECO:0000256" key="1">
    <source>
        <dbReference type="ARBA" id="ARBA00012528"/>
    </source>
</evidence>
<feature type="transmembrane region" description="Helical" evidence="3">
    <location>
        <begin position="146"/>
        <end position="164"/>
    </location>
</feature>
<dbReference type="InterPro" id="IPR029787">
    <property type="entry name" value="Nucleotide_cyclase"/>
</dbReference>
<dbReference type="InterPro" id="IPR000160">
    <property type="entry name" value="GGDEF_dom"/>
</dbReference>
<reference evidence="6" key="1">
    <citation type="journal article" date="2021" name="Syst. Appl. Microbiol.">
        <title>Roseomonas hellenica sp. nov., isolated from roots of wild-growing Alkanna tinctoria.</title>
        <authorList>
            <person name="Rat A."/>
            <person name="Naranjo H.D."/>
            <person name="Lebbe L."/>
            <person name="Cnockaert M."/>
            <person name="Krigas N."/>
            <person name="Grigoriadou K."/>
            <person name="Maloupa E."/>
            <person name="Willems A."/>
        </authorList>
    </citation>
    <scope>NUCLEOTIDE SEQUENCE [LARGE SCALE GENOMIC DNA]</scope>
    <source>
        <strain evidence="6">LMG 31523</strain>
    </source>
</reference>
<dbReference type="PROSITE" id="PS50887">
    <property type="entry name" value="GGDEF"/>
    <property type="match status" value="1"/>
</dbReference>
<dbReference type="Pfam" id="PF00990">
    <property type="entry name" value="GGDEF"/>
    <property type="match status" value="1"/>
</dbReference>
<dbReference type="SUPFAM" id="SSF55073">
    <property type="entry name" value="Nucleotide cyclase"/>
    <property type="match status" value="1"/>
</dbReference>
<feature type="transmembrane region" description="Helical" evidence="3">
    <location>
        <begin position="170"/>
        <end position="190"/>
    </location>
</feature>
<name>A0ABS5F8L9_9PROT</name>
<dbReference type="InterPro" id="IPR043128">
    <property type="entry name" value="Rev_trsase/Diguanyl_cyclase"/>
</dbReference>
<dbReference type="SMART" id="SM00267">
    <property type="entry name" value="GGDEF"/>
    <property type="match status" value="1"/>
</dbReference>
<protein>
    <recommendedName>
        <fullName evidence="1">diguanylate cyclase</fullName>
        <ecNumber evidence="1">2.7.7.65</ecNumber>
    </recommendedName>
</protein>
<comment type="caution">
    <text evidence="5">The sequence shown here is derived from an EMBL/GenBank/DDBJ whole genome shotgun (WGS) entry which is preliminary data.</text>
</comment>
<proteinExistence type="predicted"/>
<keyword evidence="6" id="KW-1185">Reference proteome</keyword>
<evidence type="ECO:0000313" key="6">
    <source>
        <dbReference type="Proteomes" id="UP001196870"/>
    </source>
</evidence>
<feature type="domain" description="GGDEF" evidence="4">
    <location>
        <begin position="258"/>
        <end position="393"/>
    </location>
</feature>
<organism evidence="5 6">
    <name type="scientific">Plastoroseomonas hellenica</name>
    <dbReference type="NCBI Taxonomy" id="2687306"/>
    <lineage>
        <taxon>Bacteria</taxon>
        <taxon>Pseudomonadati</taxon>
        <taxon>Pseudomonadota</taxon>
        <taxon>Alphaproteobacteria</taxon>
        <taxon>Acetobacterales</taxon>
        <taxon>Acetobacteraceae</taxon>
        <taxon>Plastoroseomonas</taxon>
    </lineage>
</organism>
<feature type="transmembrane region" description="Helical" evidence="3">
    <location>
        <begin position="89"/>
        <end position="113"/>
    </location>
</feature>
<feature type="transmembrane region" description="Helical" evidence="3">
    <location>
        <begin position="54"/>
        <end position="77"/>
    </location>
</feature>
<evidence type="ECO:0000256" key="2">
    <source>
        <dbReference type="ARBA" id="ARBA00034247"/>
    </source>
</evidence>
<dbReference type="EC" id="2.7.7.65" evidence="1"/>
<dbReference type="Gene3D" id="3.30.70.270">
    <property type="match status" value="1"/>
</dbReference>
<accession>A0ABS5F8L9</accession>
<keyword evidence="3" id="KW-1133">Transmembrane helix</keyword>
<keyword evidence="3" id="KW-0812">Transmembrane</keyword>
<keyword evidence="3" id="KW-0472">Membrane</keyword>
<gene>
    <name evidence="5" type="ORF">GXW71_29325</name>
</gene>
<evidence type="ECO:0000313" key="5">
    <source>
        <dbReference type="EMBL" id="MBR0668490.1"/>
    </source>
</evidence>
<feature type="transmembrane region" description="Helical" evidence="3">
    <location>
        <begin position="119"/>
        <end position="139"/>
    </location>
</feature>
<evidence type="ECO:0000256" key="3">
    <source>
        <dbReference type="SAM" id="Phobius"/>
    </source>
</evidence>
<dbReference type="PANTHER" id="PTHR45138">
    <property type="entry name" value="REGULATORY COMPONENTS OF SENSORY TRANSDUCTION SYSTEM"/>
    <property type="match status" value="1"/>
</dbReference>
<dbReference type="PANTHER" id="PTHR45138:SF9">
    <property type="entry name" value="DIGUANYLATE CYCLASE DGCM-RELATED"/>
    <property type="match status" value="1"/>
</dbReference>
<feature type="transmembrane region" description="Helical" evidence="3">
    <location>
        <begin position="25"/>
        <end position="48"/>
    </location>
</feature>